<dbReference type="Gene3D" id="1.20.1270.390">
    <property type="match status" value="1"/>
</dbReference>
<evidence type="ECO:0000313" key="3">
    <source>
        <dbReference type="EMBL" id="CAA9889064.1"/>
    </source>
</evidence>
<dbReference type="AlphaFoldDB" id="A0A8S0X6E5"/>
<keyword evidence="1" id="KW-0175">Coiled coil</keyword>
<keyword evidence="4" id="KW-1185">Reference proteome</keyword>
<dbReference type="Proteomes" id="UP000494216">
    <property type="component" value="Unassembled WGS sequence"/>
</dbReference>
<feature type="domain" description="DUF4398" evidence="2">
    <location>
        <begin position="33"/>
        <end position="109"/>
    </location>
</feature>
<proteinExistence type="predicted"/>
<accession>A0A8S0X6E5</accession>
<gene>
    <name evidence="3" type="ORF">METHB2_10045</name>
</gene>
<dbReference type="InterPro" id="IPR025511">
    <property type="entry name" value="DUF4398"/>
</dbReference>
<comment type="caution">
    <text evidence="3">The sequence shown here is derived from an EMBL/GenBank/DDBJ whole genome shotgun (WGS) entry which is preliminary data.</text>
</comment>
<protein>
    <recommendedName>
        <fullName evidence="2">DUF4398 domain-containing protein</fullName>
    </recommendedName>
</protein>
<organism evidence="3 4">
    <name type="scientific">Candidatus Methylobacter favarea</name>
    <dbReference type="NCBI Taxonomy" id="2707345"/>
    <lineage>
        <taxon>Bacteria</taxon>
        <taxon>Pseudomonadati</taxon>
        <taxon>Pseudomonadota</taxon>
        <taxon>Gammaproteobacteria</taxon>
        <taxon>Methylococcales</taxon>
        <taxon>Methylococcaceae</taxon>
        <taxon>Methylobacter</taxon>
    </lineage>
</organism>
<sequence length="126" mass="13806">MKNKNIIKLPVPVLTLALAILIGGCSSNPPVDKMSVAEHLLEDADVNKSPQYSPLEMRIARENFEAAKAAMADEDYDKARRLAEKVAVDVETASAKADSIRAKNAVDELKRSLDTLRQELNSKNNS</sequence>
<dbReference type="Pfam" id="PF14346">
    <property type="entry name" value="DUF4398"/>
    <property type="match status" value="1"/>
</dbReference>
<evidence type="ECO:0000256" key="1">
    <source>
        <dbReference type="SAM" id="Coils"/>
    </source>
</evidence>
<dbReference type="PROSITE" id="PS51257">
    <property type="entry name" value="PROKAR_LIPOPROTEIN"/>
    <property type="match status" value="1"/>
</dbReference>
<dbReference type="EMBL" id="CADCXN010000001">
    <property type="protein sequence ID" value="CAA9889064.1"/>
    <property type="molecule type" value="Genomic_DNA"/>
</dbReference>
<name>A0A8S0X6E5_9GAMM</name>
<feature type="coiled-coil region" evidence="1">
    <location>
        <begin position="99"/>
        <end position="126"/>
    </location>
</feature>
<evidence type="ECO:0000259" key="2">
    <source>
        <dbReference type="Pfam" id="PF14346"/>
    </source>
</evidence>
<dbReference type="RefSeq" id="WP_174624233.1">
    <property type="nucleotide sequence ID" value="NZ_CADCXN010000001.1"/>
</dbReference>
<reference evidence="3 4" key="1">
    <citation type="submission" date="2020-02" db="EMBL/GenBank/DDBJ databases">
        <authorList>
            <person name="Hogendoorn C."/>
        </authorList>
    </citation>
    <scope>NUCLEOTIDE SEQUENCE [LARGE SCALE GENOMIC DNA]</scope>
    <source>
        <strain evidence="3">METHB21</strain>
    </source>
</reference>
<evidence type="ECO:0000313" key="4">
    <source>
        <dbReference type="Proteomes" id="UP000494216"/>
    </source>
</evidence>